<dbReference type="Pfam" id="PF07963">
    <property type="entry name" value="N_methyl"/>
    <property type="match status" value="1"/>
</dbReference>
<dbReference type="EMBL" id="CP036299">
    <property type="protein sequence ID" value="QDV30521.1"/>
    <property type="molecule type" value="Genomic_DNA"/>
</dbReference>
<sequence>MYHALDLGNAEFRRVFHVTFVTQMMKAQLVPPCRFSGVSAGFGFWTGESSSRGRWPCSNLTSCFPLENVYAEVRVSRTFTVLLAAPVDSPILPSLQEYAMIQPRRHGFTLIELLVVIAIIAILIALLLPAVQQAREAARRTQCRNNIKQLGLAIHNYHDTFQAFPGNITNGAYDTSTRSRSWLVAILPYIDQGPLYNTIDFSASLANSTTSPLPTPYTPNTIAAMSVLPAFLCPSDPTNGNGRLNGRANITDDFWGVTNYKTVAGSNWAWGTFTYTHPSGRNAGSNNGLDAGNGFNCRVGGQGNLVNRMRNLTDGTSNTTIVGEAVAGRCTHTSWWHFNHSTGTAAIPLNHYVRNTSITAGDWPNNYSFGSLHVGGGHFLMGDGTVRFISENIDLQLYRNLATIDGGETLSDF</sequence>
<keyword evidence="1" id="KW-0812">Transmembrane</keyword>
<keyword evidence="1" id="KW-0472">Membrane</keyword>
<reference evidence="3 4" key="1">
    <citation type="submission" date="2019-02" db="EMBL/GenBank/DDBJ databases">
        <title>Deep-cultivation of Planctomycetes and their phenomic and genomic characterization uncovers novel biology.</title>
        <authorList>
            <person name="Wiegand S."/>
            <person name="Jogler M."/>
            <person name="Boedeker C."/>
            <person name="Pinto D."/>
            <person name="Vollmers J."/>
            <person name="Rivas-Marin E."/>
            <person name="Kohn T."/>
            <person name="Peeters S.H."/>
            <person name="Heuer A."/>
            <person name="Rast P."/>
            <person name="Oberbeckmann S."/>
            <person name="Bunk B."/>
            <person name="Jeske O."/>
            <person name="Meyerdierks A."/>
            <person name="Storesund J.E."/>
            <person name="Kallscheuer N."/>
            <person name="Luecker S."/>
            <person name="Lage O.M."/>
            <person name="Pohl T."/>
            <person name="Merkel B.J."/>
            <person name="Hornburger P."/>
            <person name="Mueller R.-W."/>
            <person name="Bruemmer F."/>
            <person name="Labrenz M."/>
            <person name="Spormann A.M."/>
            <person name="Op den Camp H."/>
            <person name="Overmann J."/>
            <person name="Amann R."/>
            <person name="Jetten M.S.M."/>
            <person name="Mascher T."/>
            <person name="Medema M.H."/>
            <person name="Devos D.P."/>
            <person name="Kaster A.-K."/>
            <person name="Ovreas L."/>
            <person name="Rohde M."/>
            <person name="Galperin M.Y."/>
            <person name="Jogler C."/>
        </authorList>
    </citation>
    <scope>NUCLEOTIDE SEQUENCE [LARGE SCALE GENOMIC DNA]</scope>
    <source>
        <strain evidence="3 4">Spb1</strain>
    </source>
</reference>
<dbReference type="Pfam" id="PF07596">
    <property type="entry name" value="SBP_bac_10"/>
    <property type="match status" value="1"/>
</dbReference>
<protein>
    <submittedName>
        <fullName evidence="3">Putative major pilin subunit</fullName>
    </submittedName>
</protein>
<accession>A0A518GPX8</accession>
<feature type="domain" description="DUF1559" evidence="2">
    <location>
        <begin position="132"/>
        <end position="396"/>
    </location>
</feature>
<dbReference type="PANTHER" id="PTHR30093:SF2">
    <property type="entry name" value="TYPE II SECRETION SYSTEM PROTEIN H"/>
    <property type="match status" value="1"/>
</dbReference>
<proteinExistence type="predicted"/>
<evidence type="ECO:0000259" key="2">
    <source>
        <dbReference type="Pfam" id="PF07596"/>
    </source>
</evidence>
<organism evidence="3 4">
    <name type="scientific">Planctopirus ephydatiae</name>
    <dbReference type="NCBI Taxonomy" id="2528019"/>
    <lineage>
        <taxon>Bacteria</taxon>
        <taxon>Pseudomonadati</taxon>
        <taxon>Planctomycetota</taxon>
        <taxon>Planctomycetia</taxon>
        <taxon>Planctomycetales</taxon>
        <taxon>Planctomycetaceae</taxon>
        <taxon>Planctopirus</taxon>
    </lineage>
</organism>
<feature type="transmembrane region" description="Helical" evidence="1">
    <location>
        <begin position="110"/>
        <end position="131"/>
    </location>
</feature>
<dbReference type="Gene3D" id="3.30.700.10">
    <property type="entry name" value="Glycoprotein, Type 4 Pilin"/>
    <property type="match status" value="1"/>
</dbReference>
<keyword evidence="4" id="KW-1185">Reference proteome</keyword>
<gene>
    <name evidence="3" type="ORF">Spb1_24550</name>
</gene>
<dbReference type="NCBIfam" id="TIGR04294">
    <property type="entry name" value="pre_pil_HX9DG"/>
    <property type="match status" value="1"/>
</dbReference>
<dbReference type="SUPFAM" id="SSF54523">
    <property type="entry name" value="Pili subunits"/>
    <property type="match status" value="1"/>
</dbReference>
<keyword evidence="1" id="KW-1133">Transmembrane helix</keyword>
<dbReference type="PROSITE" id="PS00409">
    <property type="entry name" value="PROKAR_NTER_METHYL"/>
    <property type="match status" value="1"/>
</dbReference>
<evidence type="ECO:0000313" key="3">
    <source>
        <dbReference type="EMBL" id="QDV30521.1"/>
    </source>
</evidence>
<dbReference type="InterPro" id="IPR027558">
    <property type="entry name" value="Pre_pil_HX9DG_C"/>
</dbReference>
<evidence type="ECO:0000313" key="4">
    <source>
        <dbReference type="Proteomes" id="UP000315349"/>
    </source>
</evidence>
<dbReference type="InterPro" id="IPR012902">
    <property type="entry name" value="N_methyl_site"/>
</dbReference>
<dbReference type="KEGG" id="peh:Spb1_24550"/>
<dbReference type="NCBIfam" id="TIGR02532">
    <property type="entry name" value="IV_pilin_GFxxxE"/>
    <property type="match status" value="1"/>
</dbReference>
<dbReference type="AlphaFoldDB" id="A0A518GPX8"/>
<dbReference type="Proteomes" id="UP000315349">
    <property type="component" value="Chromosome"/>
</dbReference>
<dbReference type="InterPro" id="IPR011453">
    <property type="entry name" value="DUF1559"/>
</dbReference>
<evidence type="ECO:0000256" key="1">
    <source>
        <dbReference type="SAM" id="Phobius"/>
    </source>
</evidence>
<dbReference type="InterPro" id="IPR045584">
    <property type="entry name" value="Pilin-like"/>
</dbReference>
<name>A0A518GPX8_9PLAN</name>
<dbReference type="PANTHER" id="PTHR30093">
    <property type="entry name" value="GENERAL SECRETION PATHWAY PROTEIN G"/>
    <property type="match status" value="1"/>
</dbReference>